<dbReference type="AlphaFoldDB" id="A0A931E5E8"/>
<comment type="caution">
    <text evidence="1">The sequence shown here is derived from an EMBL/GenBank/DDBJ whole genome shotgun (WGS) entry which is preliminary data.</text>
</comment>
<keyword evidence="2" id="KW-1185">Reference proteome</keyword>
<dbReference type="RefSeq" id="WP_194738917.1">
    <property type="nucleotide sequence ID" value="NZ_JADKYY010000004.1"/>
</dbReference>
<sequence>MHRLRGEKLETLKIAYNEFTMWENLVGNDLAMVRAASSFTRIQNLDFLLQNKDKKIAMWQYPANGK</sequence>
<evidence type="ECO:0000313" key="1">
    <source>
        <dbReference type="EMBL" id="MBF5026990.1"/>
    </source>
</evidence>
<accession>A0A931E5E8</accession>
<evidence type="ECO:0000313" key="2">
    <source>
        <dbReference type="Proteomes" id="UP000694480"/>
    </source>
</evidence>
<reference evidence="1" key="1">
    <citation type="submission" date="2020-11" db="EMBL/GenBank/DDBJ databases">
        <title>Genome seq and assembly of Planobacterium sp.</title>
        <authorList>
            <person name="Chhetri G."/>
        </authorList>
    </citation>
    <scope>NUCLEOTIDE SEQUENCE</scope>
    <source>
        <strain evidence="1">GCR5</strain>
    </source>
</reference>
<gene>
    <name evidence="1" type="ORF">IC612_04155</name>
</gene>
<organism evidence="1 2">
    <name type="scientific">Planobacterium oryzisoli</name>
    <dbReference type="NCBI Taxonomy" id="2771435"/>
    <lineage>
        <taxon>Bacteria</taxon>
        <taxon>Pseudomonadati</taxon>
        <taxon>Bacteroidota</taxon>
        <taxon>Flavobacteriia</taxon>
        <taxon>Flavobacteriales</taxon>
        <taxon>Weeksellaceae</taxon>
        <taxon>Chryseobacterium group</taxon>
        <taxon>Chryseobacterium</taxon>
    </lineage>
</organism>
<dbReference type="Proteomes" id="UP000694480">
    <property type="component" value="Unassembled WGS sequence"/>
</dbReference>
<protein>
    <submittedName>
        <fullName evidence="1">Uncharacterized protein</fullName>
    </submittedName>
</protein>
<proteinExistence type="predicted"/>
<dbReference type="EMBL" id="JADKYY010000004">
    <property type="protein sequence ID" value="MBF5026990.1"/>
    <property type="molecule type" value="Genomic_DNA"/>
</dbReference>
<name>A0A931E5E8_9FLAO</name>